<dbReference type="Proteomes" id="UP000777265">
    <property type="component" value="Unassembled WGS sequence"/>
</dbReference>
<dbReference type="Pfam" id="PF01977">
    <property type="entry name" value="UbiD"/>
    <property type="match status" value="1"/>
</dbReference>
<dbReference type="InterPro" id="IPR014096">
    <property type="entry name" value="Phenyl_P_COase_b"/>
</dbReference>
<gene>
    <name evidence="4" type="primary">ppcB</name>
    <name evidence="4" type="ORF">GXY80_11825</name>
</gene>
<dbReference type="InterPro" id="IPR048304">
    <property type="entry name" value="UbiD_Rift_dom"/>
</dbReference>
<dbReference type="Gene3D" id="3.40.1670.10">
    <property type="entry name" value="UbiD C-terminal domain-like"/>
    <property type="match status" value="1"/>
</dbReference>
<protein>
    <submittedName>
        <fullName evidence="4">Phenylphosphate carboxylase subunit beta</fullName>
    </submittedName>
</protein>
<evidence type="ECO:0000313" key="5">
    <source>
        <dbReference type="Proteomes" id="UP000777265"/>
    </source>
</evidence>
<dbReference type="InterPro" id="IPR002830">
    <property type="entry name" value="UbiD"/>
</dbReference>
<evidence type="ECO:0000259" key="3">
    <source>
        <dbReference type="Pfam" id="PF20696"/>
    </source>
</evidence>
<dbReference type="NCBIfam" id="TIGR00148">
    <property type="entry name" value="UbiD family decarboxylase"/>
    <property type="match status" value="1"/>
</dbReference>
<dbReference type="EMBL" id="JAAYEE010000217">
    <property type="protein sequence ID" value="NLW36147.1"/>
    <property type="molecule type" value="Genomic_DNA"/>
</dbReference>
<feature type="domain" description="3-octaprenyl-4-hydroxybenzoate carboxy-lyase-like Rift-related" evidence="1">
    <location>
        <begin position="99"/>
        <end position="303"/>
    </location>
</feature>
<dbReference type="PANTHER" id="PTHR30108:SF17">
    <property type="entry name" value="FERULIC ACID DECARBOXYLASE 1"/>
    <property type="match status" value="1"/>
</dbReference>
<feature type="domain" description="3-octaprenyl-4-hydroxybenzoate carboxy-lyase-like N-terminal" evidence="2">
    <location>
        <begin position="7"/>
        <end position="84"/>
    </location>
</feature>
<dbReference type="Pfam" id="PF20695">
    <property type="entry name" value="UbiD_N"/>
    <property type="match status" value="1"/>
</dbReference>
<evidence type="ECO:0000259" key="1">
    <source>
        <dbReference type="Pfam" id="PF01977"/>
    </source>
</evidence>
<name>A0A971M4W8_9BACT</name>
<accession>A0A971M4W8</accession>
<dbReference type="NCBIfam" id="TIGR02724">
    <property type="entry name" value="phenyl_P_beta"/>
    <property type="match status" value="1"/>
</dbReference>
<dbReference type="AlphaFoldDB" id="A0A971M4W8"/>
<dbReference type="InterPro" id="IPR049381">
    <property type="entry name" value="UbiD-like_C"/>
</dbReference>
<organism evidence="4 5">
    <name type="scientific">Syntrophorhabdus aromaticivorans</name>
    <dbReference type="NCBI Taxonomy" id="328301"/>
    <lineage>
        <taxon>Bacteria</taxon>
        <taxon>Pseudomonadati</taxon>
        <taxon>Thermodesulfobacteriota</taxon>
        <taxon>Syntrophorhabdia</taxon>
        <taxon>Syntrophorhabdales</taxon>
        <taxon>Syntrophorhabdaceae</taxon>
        <taxon>Syntrophorhabdus</taxon>
    </lineage>
</organism>
<dbReference type="Pfam" id="PF20696">
    <property type="entry name" value="UbiD_C"/>
    <property type="match status" value="1"/>
</dbReference>
<comment type="caution">
    <text evidence="4">The sequence shown here is derived from an EMBL/GenBank/DDBJ whole genome shotgun (WGS) entry which is preliminary data.</text>
</comment>
<dbReference type="SUPFAM" id="SSF143968">
    <property type="entry name" value="UbiD C-terminal domain-like"/>
    <property type="match status" value="1"/>
</dbReference>
<evidence type="ECO:0000313" key="4">
    <source>
        <dbReference type="EMBL" id="NLW36147.1"/>
    </source>
</evidence>
<proteinExistence type="predicted"/>
<sequence>MDLRGYIALCEQTGNLKRVKAEVDWELEISHIAKIVEEKSGPALLFENVKGYDSPVFTGAFGTTQRLATVLGKDPKLSMVELTREWLNLSAKGVIPAKEVKDGPIFENIVDSDKVNVFSFPSPKYYELDGGRYFGTAVFMVIQDPDTGDINLGTYRMGVLDDKTVGVQILKGKKADRIMKKYAKAGKKMPACAIIGGDPLHIFASTATVVGAKSAYDVVGSLRGEPVEIVKAQLTGLPIPAGAEIVLEGEIDPSQLRNEGPFGEYTGYYTEELIKPIPKPALDVKRVYYRKKPILWGISVGRPVGDMHILYAFTRNASLWSDLTKMQIPGIKSVYTLPEGSGRFITVVSVQQMYPGHSDQVGAAVVASNTGTYGDKIIIIVDDDIEADDLPRVWWALGTRYNVARGTQIINKGRSTPLDPSIGVDENKFIMSRIILDATIPFDWKIKPTEIKPTESVQAKVKARWQEYGLD</sequence>
<dbReference type="SUPFAM" id="SSF50475">
    <property type="entry name" value="FMN-binding split barrel"/>
    <property type="match status" value="1"/>
</dbReference>
<reference evidence="4" key="1">
    <citation type="journal article" date="2020" name="Biotechnol. Biofuels">
        <title>New insights from the biogas microbiome by comprehensive genome-resolved metagenomics of nearly 1600 species originating from multiple anaerobic digesters.</title>
        <authorList>
            <person name="Campanaro S."/>
            <person name="Treu L."/>
            <person name="Rodriguez-R L.M."/>
            <person name="Kovalovszki A."/>
            <person name="Ziels R.M."/>
            <person name="Maus I."/>
            <person name="Zhu X."/>
            <person name="Kougias P.G."/>
            <person name="Basile A."/>
            <person name="Luo G."/>
            <person name="Schluter A."/>
            <person name="Konstantinidis K.T."/>
            <person name="Angelidaki I."/>
        </authorList>
    </citation>
    <scope>NUCLEOTIDE SEQUENCE</scope>
    <source>
        <strain evidence="4">AS06rmzACSIP_7</strain>
    </source>
</reference>
<evidence type="ECO:0000259" key="2">
    <source>
        <dbReference type="Pfam" id="PF20695"/>
    </source>
</evidence>
<feature type="domain" description="3-octaprenyl-4-hydroxybenzoate carboxy-lyase-like C-terminal" evidence="3">
    <location>
        <begin position="308"/>
        <end position="438"/>
    </location>
</feature>
<reference evidence="4" key="2">
    <citation type="submission" date="2020-01" db="EMBL/GenBank/DDBJ databases">
        <authorList>
            <person name="Campanaro S."/>
        </authorList>
    </citation>
    <scope>NUCLEOTIDE SEQUENCE</scope>
    <source>
        <strain evidence="4">AS06rmzACSIP_7</strain>
    </source>
</reference>
<dbReference type="GO" id="GO:0005737">
    <property type="term" value="C:cytoplasm"/>
    <property type="evidence" value="ECO:0007669"/>
    <property type="project" value="TreeGrafter"/>
</dbReference>
<dbReference type="InterPro" id="IPR049383">
    <property type="entry name" value="UbiD-like_N"/>
</dbReference>
<dbReference type="PANTHER" id="PTHR30108">
    <property type="entry name" value="3-OCTAPRENYL-4-HYDROXYBENZOATE CARBOXY-LYASE-RELATED"/>
    <property type="match status" value="1"/>
</dbReference>
<dbReference type="GO" id="GO:0016831">
    <property type="term" value="F:carboxy-lyase activity"/>
    <property type="evidence" value="ECO:0007669"/>
    <property type="project" value="InterPro"/>
</dbReference>